<accession>A0A4R3JD00</accession>
<organism evidence="2 3">
    <name type="scientific">Varunaivibrio sulfuroxidans</name>
    <dbReference type="NCBI Taxonomy" id="1773489"/>
    <lineage>
        <taxon>Bacteria</taxon>
        <taxon>Pseudomonadati</taxon>
        <taxon>Pseudomonadota</taxon>
        <taxon>Alphaproteobacteria</taxon>
        <taxon>Rhodospirillales</taxon>
        <taxon>Magnetovibrionaceae</taxon>
        <taxon>Varunaivibrio</taxon>
    </lineage>
</organism>
<dbReference type="Pfam" id="PF05099">
    <property type="entry name" value="TerB"/>
    <property type="match status" value="1"/>
</dbReference>
<proteinExistence type="predicted"/>
<protein>
    <submittedName>
        <fullName evidence="2">Putative tellurite resistance protein B-like protein</fullName>
    </submittedName>
</protein>
<evidence type="ECO:0000259" key="1">
    <source>
        <dbReference type="Pfam" id="PF05099"/>
    </source>
</evidence>
<dbReference type="InterPro" id="IPR007791">
    <property type="entry name" value="DjlA_N"/>
</dbReference>
<dbReference type="CDD" id="cd07313">
    <property type="entry name" value="terB_like_2"/>
    <property type="match status" value="1"/>
</dbReference>
<evidence type="ECO:0000313" key="3">
    <source>
        <dbReference type="Proteomes" id="UP000295304"/>
    </source>
</evidence>
<dbReference type="OrthoDB" id="5402150at2"/>
<dbReference type="RefSeq" id="WP_132938622.1">
    <property type="nucleotide sequence ID" value="NZ_CP119676.1"/>
</dbReference>
<gene>
    <name evidence="2" type="ORF">EDD55_103285</name>
</gene>
<dbReference type="InterPro" id="IPR029024">
    <property type="entry name" value="TerB-like"/>
</dbReference>
<dbReference type="EMBL" id="SLZW01000003">
    <property type="protein sequence ID" value="TCS63662.1"/>
    <property type="molecule type" value="Genomic_DNA"/>
</dbReference>
<comment type="caution">
    <text evidence="2">The sequence shown here is derived from an EMBL/GenBank/DDBJ whole genome shotgun (WGS) entry which is preliminary data.</text>
</comment>
<dbReference type="Proteomes" id="UP000295304">
    <property type="component" value="Unassembled WGS sequence"/>
</dbReference>
<sequence>MIERIKALILGANTPSARKSSQDALRIAVTALLVEASTMDGHFDEIERQTIRNLLKDRFDLSFDEIDTLLADAQGALEKSGGLYVFTHTIKETFDHTDRVRMIEMLWEVVYADGVLDDFESNLVRRIAGLLYVPDRESGEARKRVLEKMGNTASKP</sequence>
<keyword evidence="3" id="KW-1185">Reference proteome</keyword>
<dbReference type="SUPFAM" id="SSF158682">
    <property type="entry name" value="TerB-like"/>
    <property type="match status" value="1"/>
</dbReference>
<name>A0A4R3JD00_9PROT</name>
<reference evidence="2 3" key="1">
    <citation type="submission" date="2019-03" db="EMBL/GenBank/DDBJ databases">
        <title>Genomic Encyclopedia of Type Strains, Phase IV (KMG-IV): sequencing the most valuable type-strain genomes for metagenomic binning, comparative biology and taxonomic classification.</title>
        <authorList>
            <person name="Goeker M."/>
        </authorList>
    </citation>
    <scope>NUCLEOTIDE SEQUENCE [LARGE SCALE GENOMIC DNA]</scope>
    <source>
        <strain evidence="2 3">DSM 101688</strain>
    </source>
</reference>
<feature type="domain" description="Co-chaperone DjlA N-terminal" evidence="1">
    <location>
        <begin position="26"/>
        <end position="142"/>
    </location>
</feature>
<dbReference type="AlphaFoldDB" id="A0A4R3JD00"/>
<dbReference type="Gene3D" id="1.10.3680.10">
    <property type="entry name" value="TerB-like"/>
    <property type="match status" value="1"/>
</dbReference>
<evidence type="ECO:0000313" key="2">
    <source>
        <dbReference type="EMBL" id="TCS63662.1"/>
    </source>
</evidence>